<dbReference type="Gene3D" id="2.30.110.10">
    <property type="entry name" value="Electron Transport, Fmn-binding Protein, Chain A"/>
    <property type="match status" value="1"/>
</dbReference>
<dbReference type="Proteomes" id="UP001601948">
    <property type="component" value="Unassembled WGS sequence"/>
</dbReference>
<dbReference type="NCBIfam" id="TIGR00026">
    <property type="entry name" value="hi_GC_TIGR00026"/>
    <property type="match status" value="1"/>
</dbReference>
<keyword evidence="2" id="KW-1185">Reference proteome</keyword>
<sequence length="143" mass="16464">MTSASVKQRRVNWYHRRIANPLMRRLVGHLPGQALLETTGRRTGLPRRTPVGGRVVDGSFWMVSDHGFASAYVRNIKANPRVRLQIRSRWYSGTAQPLPDDDARARLCRLPRFNSWNVRMLGTDLLTIRVDLDDAQVDTQEQR</sequence>
<proteinExistence type="predicted"/>
<dbReference type="InterPro" id="IPR004378">
    <property type="entry name" value="F420H2_quin_Rdtase"/>
</dbReference>
<accession>A0ABW6R0X5</accession>
<evidence type="ECO:0000313" key="1">
    <source>
        <dbReference type="EMBL" id="MFF3227162.1"/>
    </source>
</evidence>
<name>A0ABW6R0X5_9NOCA</name>
<comment type="caution">
    <text evidence="1">The sequence shown here is derived from an EMBL/GenBank/DDBJ whole genome shotgun (WGS) entry which is preliminary data.</text>
</comment>
<dbReference type="InterPro" id="IPR012349">
    <property type="entry name" value="Split_barrel_FMN-bd"/>
</dbReference>
<organism evidence="1 2">
    <name type="scientific">Nocardia suismassiliense</name>
    <dbReference type="NCBI Taxonomy" id="2077092"/>
    <lineage>
        <taxon>Bacteria</taxon>
        <taxon>Bacillati</taxon>
        <taxon>Actinomycetota</taxon>
        <taxon>Actinomycetes</taxon>
        <taxon>Mycobacteriales</taxon>
        <taxon>Nocardiaceae</taxon>
        <taxon>Nocardia</taxon>
    </lineage>
</organism>
<dbReference type="EMBL" id="JBIAPI010000009">
    <property type="protein sequence ID" value="MFF3227162.1"/>
    <property type="molecule type" value="Genomic_DNA"/>
</dbReference>
<evidence type="ECO:0000313" key="2">
    <source>
        <dbReference type="Proteomes" id="UP001601948"/>
    </source>
</evidence>
<gene>
    <name evidence="1" type="ORF">ACFYV7_30495</name>
</gene>
<protein>
    <submittedName>
        <fullName evidence="1">Nitroreductase/quinone reductase family protein</fullName>
    </submittedName>
</protein>
<dbReference type="Pfam" id="PF04075">
    <property type="entry name" value="F420H2_quin_red"/>
    <property type="match status" value="1"/>
</dbReference>
<dbReference type="RefSeq" id="WP_387723135.1">
    <property type="nucleotide sequence ID" value="NZ_JBIAPI010000009.1"/>
</dbReference>
<reference evidence="1 2" key="1">
    <citation type="submission" date="2024-10" db="EMBL/GenBank/DDBJ databases">
        <title>The Natural Products Discovery Center: Release of the First 8490 Sequenced Strains for Exploring Actinobacteria Biosynthetic Diversity.</title>
        <authorList>
            <person name="Kalkreuter E."/>
            <person name="Kautsar S.A."/>
            <person name="Yang D."/>
            <person name="Bader C.D."/>
            <person name="Teijaro C.N."/>
            <person name="Fluegel L."/>
            <person name="Davis C.M."/>
            <person name="Simpson J.R."/>
            <person name="Lauterbach L."/>
            <person name="Steele A.D."/>
            <person name="Gui C."/>
            <person name="Meng S."/>
            <person name="Li G."/>
            <person name="Viehrig K."/>
            <person name="Ye F."/>
            <person name="Su P."/>
            <person name="Kiefer A.F."/>
            <person name="Nichols A."/>
            <person name="Cepeda A.J."/>
            <person name="Yan W."/>
            <person name="Fan B."/>
            <person name="Jiang Y."/>
            <person name="Adhikari A."/>
            <person name="Zheng C.-J."/>
            <person name="Schuster L."/>
            <person name="Cowan T.M."/>
            <person name="Smanski M.J."/>
            <person name="Chevrette M.G."/>
            <person name="De Carvalho L.P.S."/>
            <person name="Shen B."/>
        </authorList>
    </citation>
    <scope>NUCLEOTIDE SEQUENCE [LARGE SCALE GENOMIC DNA]</scope>
    <source>
        <strain evidence="1 2">NPDC003040</strain>
    </source>
</reference>
<dbReference type="SUPFAM" id="SSF50475">
    <property type="entry name" value="FMN-binding split barrel"/>
    <property type="match status" value="1"/>
</dbReference>